<evidence type="ECO:0000313" key="3">
    <source>
        <dbReference type="Proteomes" id="UP001153620"/>
    </source>
</evidence>
<reference evidence="2" key="2">
    <citation type="submission" date="2022-10" db="EMBL/GenBank/DDBJ databases">
        <authorList>
            <consortium name="ENA_rothamsted_submissions"/>
            <consortium name="culmorum"/>
            <person name="King R."/>
        </authorList>
    </citation>
    <scope>NUCLEOTIDE SEQUENCE</scope>
</reference>
<dbReference type="Proteomes" id="UP001153620">
    <property type="component" value="Chromosome 2"/>
</dbReference>
<sequence>MSPLRSDEEGMATPPKDEQAIFNGLAVNVMVDNTKDKKKDECAGDTKTKDKKKEVKKPTNPAVKTTEEFMDKK</sequence>
<organism evidence="2 3">
    <name type="scientific">Chironomus riparius</name>
    <dbReference type="NCBI Taxonomy" id="315576"/>
    <lineage>
        <taxon>Eukaryota</taxon>
        <taxon>Metazoa</taxon>
        <taxon>Ecdysozoa</taxon>
        <taxon>Arthropoda</taxon>
        <taxon>Hexapoda</taxon>
        <taxon>Insecta</taxon>
        <taxon>Pterygota</taxon>
        <taxon>Neoptera</taxon>
        <taxon>Endopterygota</taxon>
        <taxon>Diptera</taxon>
        <taxon>Nematocera</taxon>
        <taxon>Chironomoidea</taxon>
        <taxon>Chironomidae</taxon>
        <taxon>Chironominae</taxon>
        <taxon>Chironomus</taxon>
    </lineage>
</organism>
<proteinExistence type="predicted"/>
<evidence type="ECO:0000313" key="2">
    <source>
        <dbReference type="EMBL" id="CAG9802902.1"/>
    </source>
</evidence>
<feature type="compositionally biased region" description="Basic and acidic residues" evidence="1">
    <location>
        <begin position="33"/>
        <end position="57"/>
    </location>
</feature>
<reference evidence="2" key="1">
    <citation type="submission" date="2022-01" db="EMBL/GenBank/DDBJ databases">
        <authorList>
            <person name="King R."/>
        </authorList>
    </citation>
    <scope>NUCLEOTIDE SEQUENCE</scope>
</reference>
<keyword evidence="3" id="KW-1185">Reference proteome</keyword>
<accession>A0A9N9RTT5</accession>
<name>A0A9N9RTT5_9DIPT</name>
<feature type="region of interest" description="Disordered" evidence="1">
    <location>
        <begin position="1"/>
        <end position="73"/>
    </location>
</feature>
<protein>
    <submittedName>
        <fullName evidence="2">Uncharacterized protein</fullName>
    </submittedName>
</protein>
<dbReference type="EMBL" id="OU895878">
    <property type="protein sequence ID" value="CAG9802902.1"/>
    <property type="molecule type" value="Genomic_DNA"/>
</dbReference>
<evidence type="ECO:0000256" key="1">
    <source>
        <dbReference type="SAM" id="MobiDB-lite"/>
    </source>
</evidence>
<dbReference type="AlphaFoldDB" id="A0A9N9RTT5"/>
<gene>
    <name evidence="2" type="ORF">CHIRRI_LOCUS5807</name>
</gene>